<dbReference type="Gene3D" id="3.30.200.20">
    <property type="entry name" value="Phosphorylase Kinase, domain 1"/>
    <property type="match status" value="1"/>
</dbReference>
<dbReference type="GO" id="GO:0005524">
    <property type="term" value="F:ATP binding"/>
    <property type="evidence" value="ECO:0007669"/>
    <property type="project" value="UniProtKB-UniRule"/>
</dbReference>
<feature type="domain" description="Protein kinase" evidence="3">
    <location>
        <begin position="110"/>
        <end position="156"/>
    </location>
</feature>
<dbReference type="SUPFAM" id="SSF56112">
    <property type="entry name" value="Protein kinase-like (PK-like)"/>
    <property type="match status" value="1"/>
</dbReference>
<dbReference type="PROSITE" id="PS50011">
    <property type="entry name" value="PROTEIN_KINASE_DOM"/>
    <property type="match status" value="1"/>
</dbReference>
<feature type="non-terminal residue" evidence="4">
    <location>
        <position position="156"/>
    </location>
</feature>
<name>A0A392Q855_9FABA</name>
<dbReference type="AlphaFoldDB" id="A0A392Q855"/>
<protein>
    <submittedName>
        <fullName evidence="4">Putative serine/threonine-protein kinase Cx32 chloroplastic-like</fullName>
    </submittedName>
</protein>
<evidence type="ECO:0000256" key="2">
    <source>
        <dbReference type="SAM" id="MobiDB-lite"/>
    </source>
</evidence>
<feature type="binding site" evidence="1">
    <location>
        <position position="143"/>
    </location>
    <ligand>
        <name>ATP</name>
        <dbReference type="ChEBI" id="CHEBI:30616"/>
    </ligand>
</feature>
<keyword evidence="4" id="KW-0418">Kinase</keyword>
<dbReference type="PROSITE" id="PS00107">
    <property type="entry name" value="PROTEIN_KINASE_ATP"/>
    <property type="match status" value="1"/>
</dbReference>
<evidence type="ECO:0000313" key="5">
    <source>
        <dbReference type="Proteomes" id="UP000265520"/>
    </source>
</evidence>
<comment type="caution">
    <text evidence="4">The sequence shown here is derived from an EMBL/GenBank/DDBJ whole genome shotgun (WGS) entry which is preliminary data.</text>
</comment>
<organism evidence="4 5">
    <name type="scientific">Trifolium medium</name>
    <dbReference type="NCBI Taxonomy" id="97028"/>
    <lineage>
        <taxon>Eukaryota</taxon>
        <taxon>Viridiplantae</taxon>
        <taxon>Streptophyta</taxon>
        <taxon>Embryophyta</taxon>
        <taxon>Tracheophyta</taxon>
        <taxon>Spermatophyta</taxon>
        <taxon>Magnoliopsida</taxon>
        <taxon>eudicotyledons</taxon>
        <taxon>Gunneridae</taxon>
        <taxon>Pentapetalae</taxon>
        <taxon>rosids</taxon>
        <taxon>fabids</taxon>
        <taxon>Fabales</taxon>
        <taxon>Fabaceae</taxon>
        <taxon>Papilionoideae</taxon>
        <taxon>50 kb inversion clade</taxon>
        <taxon>NPAAA clade</taxon>
        <taxon>Hologalegina</taxon>
        <taxon>IRL clade</taxon>
        <taxon>Trifolieae</taxon>
        <taxon>Trifolium</taxon>
    </lineage>
</organism>
<proteinExistence type="predicted"/>
<keyword evidence="5" id="KW-1185">Reference proteome</keyword>
<dbReference type="InterPro" id="IPR017441">
    <property type="entry name" value="Protein_kinase_ATP_BS"/>
</dbReference>
<keyword evidence="4" id="KW-0808">Transferase</keyword>
<dbReference type="Proteomes" id="UP000265520">
    <property type="component" value="Unassembled WGS sequence"/>
</dbReference>
<dbReference type="InterPro" id="IPR011009">
    <property type="entry name" value="Kinase-like_dom_sf"/>
</dbReference>
<evidence type="ECO:0000259" key="3">
    <source>
        <dbReference type="PROSITE" id="PS50011"/>
    </source>
</evidence>
<evidence type="ECO:0000256" key="1">
    <source>
        <dbReference type="PROSITE-ProRule" id="PRU10141"/>
    </source>
</evidence>
<dbReference type="InterPro" id="IPR050823">
    <property type="entry name" value="Plant_Ser_Thr_Prot_Kinase"/>
</dbReference>
<feature type="compositionally biased region" description="Low complexity" evidence="2">
    <location>
        <begin position="27"/>
        <end position="36"/>
    </location>
</feature>
<reference evidence="4 5" key="1">
    <citation type="journal article" date="2018" name="Front. Plant Sci.">
        <title>Red Clover (Trifolium pratense) and Zigzag Clover (T. medium) - A Picture of Genomic Similarities and Differences.</title>
        <authorList>
            <person name="Dluhosova J."/>
            <person name="Istvanek J."/>
            <person name="Nedelnik J."/>
            <person name="Repkova J."/>
        </authorList>
    </citation>
    <scope>NUCLEOTIDE SEQUENCE [LARGE SCALE GENOMIC DNA]</scope>
    <source>
        <strain evidence="5">cv. 10/8</strain>
        <tissue evidence="4">Leaf</tissue>
    </source>
</reference>
<dbReference type="InterPro" id="IPR000719">
    <property type="entry name" value="Prot_kinase_dom"/>
</dbReference>
<feature type="region of interest" description="Disordered" evidence="2">
    <location>
        <begin position="1"/>
        <end position="36"/>
    </location>
</feature>
<dbReference type="EMBL" id="LXQA010117993">
    <property type="protein sequence ID" value="MCI20072.1"/>
    <property type="molecule type" value="Genomic_DNA"/>
</dbReference>
<dbReference type="GO" id="GO:0004672">
    <property type="term" value="F:protein kinase activity"/>
    <property type="evidence" value="ECO:0007669"/>
    <property type="project" value="InterPro"/>
</dbReference>
<keyword evidence="1" id="KW-0547">Nucleotide-binding</keyword>
<accession>A0A392Q855</accession>
<evidence type="ECO:0000313" key="4">
    <source>
        <dbReference type="EMBL" id="MCI20072.1"/>
    </source>
</evidence>
<feature type="non-terminal residue" evidence="4">
    <location>
        <position position="1"/>
    </location>
</feature>
<sequence length="156" mass="16225">SMGICWSYPPRDPTPTGTVTPAGISHSQTTSGSYGISTTTTASTTTTFNSVSTTSFGSGSGSGSSSNISSSISRSNFSSVSDYSIGGQILPTSNLRIFTFAELKAATKNFKPDTLLGEGGFGKVYKGWLDSKNSSGTTVAVKKLNSEGYQGLEEWQ</sequence>
<keyword evidence="1" id="KW-0067">ATP-binding</keyword>
<feature type="region of interest" description="Disordered" evidence="2">
    <location>
        <begin position="54"/>
        <end position="79"/>
    </location>
</feature>
<dbReference type="PANTHER" id="PTHR45621">
    <property type="entry name" value="OS01G0588500 PROTEIN-RELATED"/>
    <property type="match status" value="1"/>
</dbReference>